<feature type="transmembrane region" description="Helical" evidence="1">
    <location>
        <begin position="297"/>
        <end position="314"/>
    </location>
</feature>
<feature type="domain" description="J" evidence="2">
    <location>
        <begin position="88"/>
        <end position="151"/>
    </location>
</feature>
<evidence type="ECO:0000256" key="1">
    <source>
        <dbReference type="SAM" id="Phobius"/>
    </source>
</evidence>
<gene>
    <name evidence="3" type="ORF">EJV47_12340</name>
</gene>
<feature type="domain" description="J" evidence="2">
    <location>
        <begin position="3"/>
        <end position="67"/>
    </location>
</feature>
<comment type="caution">
    <text evidence="3">The sequence shown here is derived from an EMBL/GenBank/DDBJ whole genome shotgun (WGS) entry which is preliminary data.</text>
</comment>
<accession>A0A431U2J5</accession>
<dbReference type="CDD" id="cd06257">
    <property type="entry name" value="DnaJ"/>
    <property type="match status" value="1"/>
</dbReference>
<feature type="transmembrane region" description="Helical" evidence="1">
    <location>
        <begin position="173"/>
        <end position="190"/>
    </location>
</feature>
<evidence type="ECO:0000313" key="3">
    <source>
        <dbReference type="EMBL" id="RTQ49602.1"/>
    </source>
</evidence>
<dbReference type="Gene3D" id="1.10.287.110">
    <property type="entry name" value="DnaJ domain"/>
    <property type="match status" value="2"/>
</dbReference>
<keyword evidence="1" id="KW-0472">Membrane</keyword>
<dbReference type="SMART" id="SM00271">
    <property type="entry name" value="DnaJ"/>
    <property type="match status" value="2"/>
</dbReference>
<keyword evidence="4" id="KW-1185">Reference proteome</keyword>
<reference evidence="3 4" key="1">
    <citation type="submission" date="2018-12" db="EMBL/GenBank/DDBJ databases">
        <title>Hymenobacter gummosus sp. nov., isolated from a spring.</title>
        <authorList>
            <person name="Nie L."/>
        </authorList>
    </citation>
    <scope>NUCLEOTIDE SEQUENCE [LARGE SCALE GENOMIC DNA]</scope>
    <source>
        <strain evidence="3 4">KCTC 52166</strain>
    </source>
</reference>
<dbReference type="SUPFAM" id="SSF46565">
    <property type="entry name" value="Chaperone J-domain"/>
    <property type="match status" value="2"/>
</dbReference>
<dbReference type="PRINTS" id="PR00625">
    <property type="entry name" value="JDOMAIN"/>
</dbReference>
<keyword evidence="1" id="KW-1133">Transmembrane helix</keyword>
<dbReference type="Pfam" id="PF00226">
    <property type="entry name" value="DnaJ"/>
    <property type="match status" value="1"/>
</dbReference>
<dbReference type="OrthoDB" id="9779622at2"/>
<protein>
    <recommendedName>
        <fullName evidence="2">J domain-containing protein</fullName>
    </recommendedName>
</protein>
<dbReference type="EMBL" id="RXOF01000006">
    <property type="protein sequence ID" value="RTQ49602.1"/>
    <property type="molecule type" value="Genomic_DNA"/>
</dbReference>
<dbReference type="PANTHER" id="PTHR44825">
    <property type="match status" value="1"/>
</dbReference>
<dbReference type="InterPro" id="IPR001623">
    <property type="entry name" value="DnaJ_domain"/>
</dbReference>
<sequence>MTTYYQILELPEQASAEDIRRAYLRLVRLTHPDRTPDPTAHRRYLLVNEAYDTLRQPNLRARYDANLAAARQPPRPAPPRFAQPFGGNAYQVLRVPYSATPTQIEQAYQRLRQQLGAVPTDPGLRAYLHQVEHAYATLSSPQLRPAHDARVRGQRPRPAADPYAQAYRRLLPYARPVCWALAAFFLLLVVDRNLTVSFPNEPVQELRCESSSYCWVQTPNATFKVRDASETDRFDVERSALFRKVRGYQRRLAAGGREDYVDYSENTIYGFAFLFPLVMGLCAGLGSWPRSSARRTVDCAIISTMLSLIAFYLLTVL</sequence>
<evidence type="ECO:0000259" key="2">
    <source>
        <dbReference type="PROSITE" id="PS50076"/>
    </source>
</evidence>
<feature type="transmembrane region" description="Helical" evidence="1">
    <location>
        <begin position="267"/>
        <end position="285"/>
    </location>
</feature>
<dbReference type="InterPro" id="IPR036869">
    <property type="entry name" value="J_dom_sf"/>
</dbReference>
<dbReference type="AlphaFoldDB" id="A0A431U2J5"/>
<proteinExistence type="predicted"/>
<evidence type="ECO:0000313" key="4">
    <source>
        <dbReference type="Proteomes" id="UP000282184"/>
    </source>
</evidence>
<dbReference type="RefSeq" id="WP_126693461.1">
    <property type="nucleotide sequence ID" value="NZ_RXOF01000006.1"/>
</dbReference>
<organism evidence="3 4">
    <name type="scientific">Hymenobacter gummosus</name>
    <dbReference type="NCBI Taxonomy" id="1776032"/>
    <lineage>
        <taxon>Bacteria</taxon>
        <taxon>Pseudomonadati</taxon>
        <taxon>Bacteroidota</taxon>
        <taxon>Cytophagia</taxon>
        <taxon>Cytophagales</taxon>
        <taxon>Hymenobacteraceae</taxon>
        <taxon>Hymenobacter</taxon>
    </lineage>
</organism>
<dbReference type="PANTHER" id="PTHR44825:SF1">
    <property type="entry name" value="DNAJ HOMOLOG SUBFAMILY C MEMBER 4"/>
    <property type="match status" value="1"/>
</dbReference>
<name>A0A431U2J5_9BACT</name>
<dbReference type="Proteomes" id="UP000282184">
    <property type="component" value="Unassembled WGS sequence"/>
</dbReference>
<dbReference type="InterPro" id="IPR052763">
    <property type="entry name" value="DnaJ_C4"/>
</dbReference>
<keyword evidence="1" id="KW-0812">Transmembrane</keyword>
<dbReference type="PROSITE" id="PS50076">
    <property type="entry name" value="DNAJ_2"/>
    <property type="match status" value="2"/>
</dbReference>